<feature type="compositionally biased region" description="Polar residues" evidence="2">
    <location>
        <begin position="1"/>
        <end position="11"/>
    </location>
</feature>
<accession>A0A2U1LH65</accession>
<feature type="region of interest" description="Disordered" evidence="2">
    <location>
        <begin position="1"/>
        <end position="56"/>
    </location>
</feature>
<proteinExistence type="predicted"/>
<feature type="compositionally biased region" description="Low complexity" evidence="2">
    <location>
        <begin position="12"/>
        <end position="30"/>
    </location>
</feature>
<dbReference type="EMBL" id="PKPP01009411">
    <property type="protein sequence ID" value="PWA48323.1"/>
    <property type="molecule type" value="Genomic_DNA"/>
</dbReference>
<keyword evidence="1" id="KW-0175">Coiled coil</keyword>
<evidence type="ECO:0000256" key="1">
    <source>
        <dbReference type="SAM" id="Coils"/>
    </source>
</evidence>
<feature type="coiled-coil region" evidence="1">
    <location>
        <begin position="114"/>
        <end position="152"/>
    </location>
</feature>
<evidence type="ECO:0000256" key="2">
    <source>
        <dbReference type="SAM" id="MobiDB-lite"/>
    </source>
</evidence>
<name>A0A2U1LH65_ARTAN</name>
<gene>
    <name evidence="3" type="ORF">CTI12_AA492320</name>
</gene>
<comment type="caution">
    <text evidence="3">The sequence shown here is derived from an EMBL/GenBank/DDBJ whole genome shotgun (WGS) entry which is preliminary data.</text>
</comment>
<dbReference type="Proteomes" id="UP000245207">
    <property type="component" value="Unassembled WGS sequence"/>
</dbReference>
<sequence length="187" mass="21937">MVSGSNETQQAPPQLDVSSSPVSSTSSWDPPITPEEYKRLYPSYSDSSDSDSSEEDELIATGVRLLFIEYKRMKKKEIKEQKLKEAARAKHRKRMKMYFPKSTRRFASYKGKNSAQMCQQFRKLKARYKEVKNQWNESKKEHKASKKEIERLKNFAFMSKDTRNMSEKQLKDYEQAKKIMAARLNLS</sequence>
<reference evidence="3 4" key="1">
    <citation type="journal article" date="2018" name="Mol. Plant">
        <title>The genome of Artemisia annua provides insight into the evolution of Asteraceae family and artemisinin biosynthesis.</title>
        <authorList>
            <person name="Shen Q."/>
            <person name="Zhang L."/>
            <person name="Liao Z."/>
            <person name="Wang S."/>
            <person name="Yan T."/>
            <person name="Shi P."/>
            <person name="Liu M."/>
            <person name="Fu X."/>
            <person name="Pan Q."/>
            <person name="Wang Y."/>
            <person name="Lv Z."/>
            <person name="Lu X."/>
            <person name="Zhang F."/>
            <person name="Jiang W."/>
            <person name="Ma Y."/>
            <person name="Chen M."/>
            <person name="Hao X."/>
            <person name="Li L."/>
            <person name="Tang Y."/>
            <person name="Lv G."/>
            <person name="Zhou Y."/>
            <person name="Sun X."/>
            <person name="Brodelius P.E."/>
            <person name="Rose J.K.C."/>
            <person name="Tang K."/>
        </authorList>
    </citation>
    <scope>NUCLEOTIDE SEQUENCE [LARGE SCALE GENOMIC DNA]</scope>
    <source>
        <strain evidence="4">cv. Huhao1</strain>
        <tissue evidence="3">Leaf</tissue>
    </source>
</reference>
<keyword evidence="4" id="KW-1185">Reference proteome</keyword>
<protein>
    <submittedName>
        <fullName evidence="3">Uncharacterized protein</fullName>
    </submittedName>
</protein>
<evidence type="ECO:0000313" key="4">
    <source>
        <dbReference type="Proteomes" id="UP000245207"/>
    </source>
</evidence>
<organism evidence="3 4">
    <name type="scientific">Artemisia annua</name>
    <name type="common">Sweet wormwood</name>
    <dbReference type="NCBI Taxonomy" id="35608"/>
    <lineage>
        <taxon>Eukaryota</taxon>
        <taxon>Viridiplantae</taxon>
        <taxon>Streptophyta</taxon>
        <taxon>Embryophyta</taxon>
        <taxon>Tracheophyta</taxon>
        <taxon>Spermatophyta</taxon>
        <taxon>Magnoliopsida</taxon>
        <taxon>eudicotyledons</taxon>
        <taxon>Gunneridae</taxon>
        <taxon>Pentapetalae</taxon>
        <taxon>asterids</taxon>
        <taxon>campanulids</taxon>
        <taxon>Asterales</taxon>
        <taxon>Asteraceae</taxon>
        <taxon>Asteroideae</taxon>
        <taxon>Anthemideae</taxon>
        <taxon>Artemisiinae</taxon>
        <taxon>Artemisia</taxon>
    </lineage>
</organism>
<dbReference type="AlphaFoldDB" id="A0A2U1LH65"/>
<evidence type="ECO:0000313" key="3">
    <source>
        <dbReference type="EMBL" id="PWA48323.1"/>
    </source>
</evidence>